<protein>
    <submittedName>
        <fullName evidence="1">Uncharacterized protein</fullName>
    </submittedName>
</protein>
<organism evidence="1 2">
    <name type="scientific">Oceanobacillus zhaokaii</name>
    <dbReference type="NCBI Taxonomy" id="2052660"/>
    <lineage>
        <taxon>Bacteria</taxon>
        <taxon>Bacillati</taxon>
        <taxon>Bacillota</taxon>
        <taxon>Bacilli</taxon>
        <taxon>Bacillales</taxon>
        <taxon>Bacillaceae</taxon>
        <taxon>Oceanobacillus</taxon>
    </lineage>
</organism>
<evidence type="ECO:0000313" key="1">
    <source>
        <dbReference type="EMBL" id="AXI09184.1"/>
    </source>
</evidence>
<dbReference type="RefSeq" id="WP_114916477.1">
    <property type="nucleotide sequence ID" value="NZ_CP024848.1"/>
</dbReference>
<sequence length="65" mass="7743">MSRRFDNHLTGIGDWKDWIDYEEYGESEWSKKGCWYKAYLDTPSKEECDRISAELSGEVVVYKIK</sequence>
<dbReference type="AlphaFoldDB" id="A0A345PGQ4"/>
<reference evidence="2" key="1">
    <citation type="submission" date="2017-11" db="EMBL/GenBank/DDBJ databases">
        <authorList>
            <person name="Zhu W."/>
        </authorList>
    </citation>
    <scope>NUCLEOTIDE SEQUENCE [LARGE SCALE GENOMIC DNA]</scope>
    <source>
        <strain evidence="2">160</strain>
    </source>
</reference>
<dbReference type="EMBL" id="CP024848">
    <property type="protein sequence ID" value="AXI09184.1"/>
    <property type="molecule type" value="Genomic_DNA"/>
</dbReference>
<dbReference type="OrthoDB" id="2721274at2"/>
<name>A0A345PGQ4_9BACI</name>
<dbReference type="KEGG" id="ocn:CUC15_09700"/>
<keyword evidence="2" id="KW-1185">Reference proteome</keyword>
<gene>
    <name evidence="1" type="ORF">CUC15_09700</name>
</gene>
<accession>A0A345PGQ4</accession>
<dbReference type="Proteomes" id="UP000253908">
    <property type="component" value="Chromosome"/>
</dbReference>
<proteinExistence type="predicted"/>
<evidence type="ECO:0000313" key="2">
    <source>
        <dbReference type="Proteomes" id="UP000253908"/>
    </source>
</evidence>